<sequence>MNTQNCNTDPTLALRRSRLPHPIDTITEVAEAGAVQVGMLASHGVPRRLSDHDLEVTMHDLERKFRLIESEMRRFNEIDIHEALTAEGATL</sequence>
<reference evidence="2" key="1">
    <citation type="journal article" date="2019" name="Int. J. Syst. Evol. Microbiol.">
        <title>The Global Catalogue of Microorganisms (GCM) 10K type strain sequencing project: providing services to taxonomists for standard genome sequencing and annotation.</title>
        <authorList>
            <consortium name="The Broad Institute Genomics Platform"/>
            <consortium name="The Broad Institute Genome Sequencing Center for Infectious Disease"/>
            <person name="Wu L."/>
            <person name="Ma J."/>
        </authorList>
    </citation>
    <scope>NUCLEOTIDE SEQUENCE [LARGE SCALE GENOMIC DNA]</scope>
    <source>
        <strain evidence="2">NBRC 111756</strain>
    </source>
</reference>
<keyword evidence="2" id="KW-1185">Reference proteome</keyword>
<gene>
    <name evidence="1" type="ORF">ACFQDL_22505</name>
</gene>
<proteinExistence type="predicted"/>
<comment type="caution">
    <text evidence="1">The sequence shown here is derived from an EMBL/GenBank/DDBJ whole genome shotgun (WGS) entry which is preliminary data.</text>
</comment>
<evidence type="ECO:0000313" key="2">
    <source>
        <dbReference type="Proteomes" id="UP001596422"/>
    </source>
</evidence>
<protein>
    <submittedName>
        <fullName evidence="1">Uncharacterized protein</fullName>
    </submittedName>
</protein>
<organism evidence="1 2">
    <name type="scientific">Marinobacterium aestuariivivens</name>
    <dbReference type="NCBI Taxonomy" id="1698799"/>
    <lineage>
        <taxon>Bacteria</taxon>
        <taxon>Pseudomonadati</taxon>
        <taxon>Pseudomonadota</taxon>
        <taxon>Gammaproteobacteria</taxon>
        <taxon>Oceanospirillales</taxon>
        <taxon>Oceanospirillaceae</taxon>
        <taxon>Marinobacterium</taxon>
    </lineage>
</organism>
<dbReference type="Proteomes" id="UP001596422">
    <property type="component" value="Unassembled WGS sequence"/>
</dbReference>
<dbReference type="RefSeq" id="WP_379910969.1">
    <property type="nucleotide sequence ID" value="NZ_JBHSWE010000001.1"/>
</dbReference>
<evidence type="ECO:0000313" key="1">
    <source>
        <dbReference type="EMBL" id="MFC6672531.1"/>
    </source>
</evidence>
<accession>A0ABW2A577</accession>
<dbReference type="EMBL" id="JBHSWE010000001">
    <property type="protein sequence ID" value="MFC6672531.1"/>
    <property type="molecule type" value="Genomic_DNA"/>
</dbReference>
<name>A0ABW2A577_9GAMM</name>